<keyword evidence="6" id="KW-0067">ATP-binding</keyword>
<dbReference type="Pfam" id="PF13725">
    <property type="entry name" value="tRNA_bind_2"/>
    <property type="match status" value="1"/>
</dbReference>
<dbReference type="Pfam" id="PF05127">
    <property type="entry name" value="NAT10_TcmA_helicase"/>
    <property type="match status" value="1"/>
</dbReference>
<feature type="domain" description="Possible tRNA binding" evidence="12">
    <location>
        <begin position="752"/>
        <end position="966"/>
    </location>
</feature>
<evidence type="ECO:0000313" key="13">
    <source>
        <dbReference type="EMBL" id="CAL4112336.1"/>
    </source>
</evidence>
<dbReference type="InterPro" id="IPR032672">
    <property type="entry name" value="TmcA/NAT10/Kre33"/>
</dbReference>
<name>A0AAV2R1V9_MEGNR</name>
<accession>A0AAV2R1V9</accession>
<evidence type="ECO:0000256" key="5">
    <source>
        <dbReference type="ARBA" id="ARBA00022741"/>
    </source>
</evidence>
<dbReference type="GO" id="GO:0005730">
    <property type="term" value="C:nucleolus"/>
    <property type="evidence" value="ECO:0007669"/>
    <property type="project" value="UniProtKB-SubCell"/>
</dbReference>
<evidence type="ECO:0000256" key="1">
    <source>
        <dbReference type="ARBA" id="ARBA00004604"/>
    </source>
</evidence>
<gene>
    <name evidence="13" type="ORF">MNOR_LOCUS19865</name>
</gene>
<evidence type="ECO:0000256" key="6">
    <source>
        <dbReference type="ARBA" id="ARBA00022840"/>
    </source>
</evidence>
<dbReference type="Gene3D" id="3.40.630.30">
    <property type="match status" value="1"/>
</dbReference>
<evidence type="ECO:0000256" key="2">
    <source>
        <dbReference type="ARBA" id="ARBA00022552"/>
    </source>
</evidence>
<keyword evidence="14" id="KW-1185">Reference proteome</keyword>
<evidence type="ECO:0000313" key="14">
    <source>
        <dbReference type="Proteomes" id="UP001497623"/>
    </source>
</evidence>
<dbReference type="Pfam" id="PF13718">
    <property type="entry name" value="GNAT_acetyltr_2"/>
    <property type="match status" value="1"/>
</dbReference>
<dbReference type="GO" id="GO:1904812">
    <property type="term" value="P:rRNA acetylation involved in maturation of SSU-rRNA"/>
    <property type="evidence" value="ECO:0007669"/>
    <property type="project" value="InterPro"/>
</dbReference>
<evidence type="ECO:0000256" key="4">
    <source>
        <dbReference type="ARBA" id="ARBA00022694"/>
    </source>
</evidence>
<dbReference type="Proteomes" id="UP001497623">
    <property type="component" value="Unassembled WGS sequence"/>
</dbReference>
<keyword evidence="5" id="KW-0547">Nucleotide-binding</keyword>
<proteinExistence type="inferred from homology"/>
<dbReference type="InterPro" id="IPR007807">
    <property type="entry name" value="TcmA/NAT10_helicase"/>
</dbReference>
<reference evidence="13 14" key="1">
    <citation type="submission" date="2024-05" db="EMBL/GenBank/DDBJ databases">
        <authorList>
            <person name="Wallberg A."/>
        </authorList>
    </citation>
    <scope>NUCLEOTIDE SEQUENCE [LARGE SCALE GENOMIC DNA]</scope>
</reference>
<dbReference type="FunFam" id="3.40.50.300:FF:002218">
    <property type="entry name" value="tRNA(Met) cytidine acetyltransferase TmcA"/>
    <property type="match status" value="1"/>
</dbReference>
<dbReference type="InterPro" id="IPR000182">
    <property type="entry name" value="GNAT_dom"/>
</dbReference>
<dbReference type="InterPro" id="IPR027417">
    <property type="entry name" value="P-loop_NTPase"/>
</dbReference>
<sequence length="1009" mass="112085">MVKLLMVHAGGDDGLDPLAYFELLVAAGRSVHKAMVLSHYLLSKLDCIKSSSLLFHVISSNRTDRDLNILLQHISTTSFHSSKKIGVTHFLLASIILFISLNSTIASVNNRYIECVTTIKYSYLPHIICIWIETYPVNMIIFLSECSSCARYIYNFYISVHHVLKHKCMASMFSTKCIHLSRKTKTDFIPNVQVYVLDEVATMSTVVNPVGPTRIAEMDERKAKLTELQQSLADGEKPLPQLVNCCKTYDQAKALLKMVDMLTEKRGRATVSLTAGRGRGKSATLGLAVAAAVHFGLNNIFVTSPSPENLGTFFEFVFKGFDALDMQEETDYEIMQSTNTEFGNAIVRINIFREHRQIIQYIQPSDQEKLAQAELVVIDEAAAIPLPQVKALIGQYNVLMASTINGYEGTGRSLSLKLLNQLRQQSVLSGSTATKSASLEASAPACRTLHEVELEESVRYSNDDPIELWLYKLLCLDTSNTQTSTCPPPQNCQLYYVNRNVLFSGHPESEEFLSQVMSLLVASHYRNSPDDLSILADAPAHHLFVLLPPVPQGGTTTNLPTVLSIIQVCVEGGIPKKVSSQHKDRGERPSGDLIPWTLASQFLKTKLTEMVGLRVVRIATHPDYQSMGYGSQALTQLKEYYSGKHLLIEEDIPETSKQVQNTNGDESSGRIEPCKNEEPLLLKLSERTPESLDYLSVSYGITKPLLKFWAKAGFIPIYISQASNKVTGEHSCAMTWPIGWRTEDLEESVIPWLGNCGQEFLHRFLALSGGPLKDLEPTLALAVINAVQKTITKEQLSWREIKTLISGHDIQRLEKYSKNLADRHLITDLLPAIAQLFFSQKLPSVHLSGIQSGLLLGMGLQFSTVDHVSSQLVLPIESALGQFNRMMRRILSALQGSQETALGQHIPVAKPVEFTPVDISLSQDLEEAAADFDRGEQMNRAPVTSSKLGDLSKYAITGDDTEWENALKDGIAPGSISMKSKKRPAKMTEEELERELEGPTKKKKNKKKK</sequence>
<keyword evidence="4" id="KW-0819">tRNA processing</keyword>
<dbReference type="InterPro" id="IPR033688">
    <property type="entry name" value="NAT10"/>
</dbReference>
<dbReference type="HAMAP" id="MF_03211">
    <property type="entry name" value="RNA_acetyltr_Nat10"/>
    <property type="match status" value="1"/>
</dbReference>
<comment type="subcellular location">
    <subcellularLocation>
        <location evidence="1">Nucleus</location>
        <location evidence="1">Nucleolus</location>
    </subcellularLocation>
</comment>
<protein>
    <recommendedName>
        <fullName evidence="8">RNA cytidine acetyltransferase</fullName>
    </recommendedName>
</protein>
<dbReference type="InterPro" id="IPR027992">
    <property type="entry name" value="tRNA_bind_dom"/>
</dbReference>
<dbReference type="PANTHER" id="PTHR10925">
    <property type="entry name" value="N-ACETYLTRANSFERASE 10"/>
    <property type="match status" value="1"/>
</dbReference>
<dbReference type="GO" id="GO:0005524">
    <property type="term" value="F:ATP binding"/>
    <property type="evidence" value="ECO:0007669"/>
    <property type="project" value="UniProtKB-KW"/>
</dbReference>
<dbReference type="Gene3D" id="3.40.50.300">
    <property type="entry name" value="P-loop containing nucleotide triphosphate hydrolases"/>
    <property type="match status" value="1"/>
</dbReference>
<feature type="domain" description="N-acetyltransferase" evidence="11">
    <location>
        <begin position="515"/>
        <end position="735"/>
    </location>
</feature>
<evidence type="ECO:0000259" key="12">
    <source>
        <dbReference type="Pfam" id="PF13725"/>
    </source>
</evidence>
<dbReference type="EMBL" id="CAXKWB010014984">
    <property type="protein sequence ID" value="CAL4112336.1"/>
    <property type="molecule type" value="Genomic_DNA"/>
</dbReference>
<feature type="region of interest" description="Disordered" evidence="9">
    <location>
        <begin position="968"/>
        <end position="1009"/>
    </location>
</feature>
<keyword evidence="7" id="KW-0012">Acyltransferase</keyword>
<dbReference type="PANTHER" id="PTHR10925:SF5">
    <property type="entry name" value="RNA CYTIDINE ACETYLTRANSFERASE"/>
    <property type="match status" value="1"/>
</dbReference>
<dbReference type="GO" id="GO:0000049">
    <property type="term" value="F:tRNA binding"/>
    <property type="evidence" value="ECO:0007669"/>
    <property type="project" value="TreeGrafter"/>
</dbReference>
<dbReference type="GO" id="GO:1990883">
    <property type="term" value="F:18S rRNA cytidine N-acetyltransferase activity"/>
    <property type="evidence" value="ECO:0007669"/>
    <property type="project" value="TreeGrafter"/>
</dbReference>
<evidence type="ECO:0000256" key="8">
    <source>
        <dbReference type="ARBA" id="ARBA00068357"/>
    </source>
</evidence>
<evidence type="ECO:0000256" key="3">
    <source>
        <dbReference type="ARBA" id="ARBA00022679"/>
    </source>
</evidence>
<comment type="caution">
    <text evidence="13">The sequence shown here is derived from an EMBL/GenBank/DDBJ whole genome shotgun (WGS) entry which is preliminary data.</text>
</comment>
<evidence type="ECO:0000256" key="7">
    <source>
        <dbReference type="ARBA" id="ARBA00023315"/>
    </source>
</evidence>
<evidence type="ECO:0000259" key="11">
    <source>
        <dbReference type="Pfam" id="PF13718"/>
    </source>
</evidence>
<dbReference type="GO" id="GO:0030686">
    <property type="term" value="C:90S preribosome"/>
    <property type="evidence" value="ECO:0007669"/>
    <property type="project" value="TreeGrafter"/>
</dbReference>
<feature type="non-terminal residue" evidence="13">
    <location>
        <position position="1009"/>
    </location>
</feature>
<keyword evidence="2" id="KW-0698">rRNA processing</keyword>
<feature type="domain" description="TcmA/NAT10 helicase" evidence="10">
    <location>
        <begin position="273"/>
        <end position="477"/>
    </location>
</feature>
<evidence type="ECO:0000259" key="10">
    <source>
        <dbReference type="Pfam" id="PF05127"/>
    </source>
</evidence>
<keyword evidence="3" id="KW-0808">Transferase</keyword>
<dbReference type="AlphaFoldDB" id="A0AAV2R1V9"/>
<organism evidence="13 14">
    <name type="scientific">Meganyctiphanes norvegica</name>
    <name type="common">Northern krill</name>
    <name type="synonym">Thysanopoda norvegica</name>
    <dbReference type="NCBI Taxonomy" id="48144"/>
    <lineage>
        <taxon>Eukaryota</taxon>
        <taxon>Metazoa</taxon>
        <taxon>Ecdysozoa</taxon>
        <taxon>Arthropoda</taxon>
        <taxon>Crustacea</taxon>
        <taxon>Multicrustacea</taxon>
        <taxon>Malacostraca</taxon>
        <taxon>Eumalacostraca</taxon>
        <taxon>Eucarida</taxon>
        <taxon>Euphausiacea</taxon>
        <taxon>Euphausiidae</taxon>
        <taxon>Meganyctiphanes</taxon>
    </lineage>
</organism>
<dbReference type="GO" id="GO:0008033">
    <property type="term" value="P:tRNA processing"/>
    <property type="evidence" value="ECO:0007669"/>
    <property type="project" value="UniProtKB-KW"/>
</dbReference>
<evidence type="ECO:0000256" key="9">
    <source>
        <dbReference type="SAM" id="MobiDB-lite"/>
    </source>
</evidence>